<dbReference type="Gene3D" id="3.40.50.150">
    <property type="entry name" value="Vaccinia Virus protein VP39"/>
    <property type="match status" value="1"/>
</dbReference>
<comment type="similarity">
    <text evidence="2">Belongs to the methyltransferase superfamily. L-isoaspartyl/D-aspartyl protein methyltransferase family.</text>
</comment>
<name>A0ABW7Z5D0_9ACTN</name>
<protein>
    <recommendedName>
        <fullName evidence="4">Protein-L-isoaspartate O-methyltransferase</fullName>
        <ecNumber evidence="3">2.1.1.77</ecNumber>
    </recommendedName>
    <alternativeName>
        <fullName evidence="11">L-isoaspartyl protein carboxyl methyltransferase</fullName>
    </alternativeName>
    <alternativeName>
        <fullName evidence="9">Protein L-isoaspartyl methyltransferase</fullName>
    </alternativeName>
    <alternativeName>
        <fullName evidence="10">Protein-beta-aspartate methyltransferase</fullName>
    </alternativeName>
</protein>
<dbReference type="PANTHER" id="PTHR11579">
    <property type="entry name" value="PROTEIN-L-ISOASPARTATE O-METHYLTRANSFERASE"/>
    <property type="match status" value="1"/>
</dbReference>
<gene>
    <name evidence="12" type="ORF">ACIBG2_38330</name>
</gene>
<dbReference type="EC" id="2.1.1.77" evidence="3"/>
<evidence type="ECO:0000256" key="10">
    <source>
        <dbReference type="ARBA" id="ARBA00031323"/>
    </source>
</evidence>
<evidence type="ECO:0000256" key="2">
    <source>
        <dbReference type="ARBA" id="ARBA00005369"/>
    </source>
</evidence>
<dbReference type="GO" id="GO:0032259">
    <property type="term" value="P:methylation"/>
    <property type="evidence" value="ECO:0007669"/>
    <property type="project" value="UniProtKB-KW"/>
</dbReference>
<evidence type="ECO:0000256" key="8">
    <source>
        <dbReference type="ARBA" id="ARBA00022691"/>
    </source>
</evidence>
<sequence>MRQLRESMVARLTAGTGISARVAGALRTVPRHLFLPGLEPREVYRDEPIITKRDELGIPISSSSQPAIMAAMLDQLDVAPGHRVLEIGAGTGYNAALLSLLAAPGGTVVTVDIDPDLVRQAREHLAAAGHPEVRVECGDGAAGFPGAAPYDRIIATVGVWDLEPAWAAQLAPGGRFVGPLDLRGVQVSAAFERRPGRWESVSVVPAGFMRMRGTAAGPERIRPITEGLMLFLPEHREVGDLWPALSGRPVADVPTGVRAARGEISVGFGLWLATHEPSWCTFTGEPRLLPPAPVNAPGMRMTQGVAEDGSLALLTADLSALGFGPRGAELADRLAAHVTAWHEAGRPGAEGLRVQAWDLPLTTRPPAGATVIDKRATRLVIGYRDA</sequence>
<keyword evidence="5" id="KW-0963">Cytoplasm</keyword>
<comment type="subcellular location">
    <subcellularLocation>
        <location evidence="1">Cytoplasm</location>
    </subcellularLocation>
</comment>
<dbReference type="EMBL" id="JBITGY010000011">
    <property type="protein sequence ID" value="MFI6503293.1"/>
    <property type="molecule type" value="Genomic_DNA"/>
</dbReference>
<keyword evidence="8" id="KW-0949">S-adenosyl-L-methionine</keyword>
<keyword evidence="7" id="KW-0808">Transferase</keyword>
<dbReference type="CDD" id="cd02440">
    <property type="entry name" value="AdoMet_MTases"/>
    <property type="match status" value="1"/>
</dbReference>
<keyword evidence="13" id="KW-1185">Reference proteome</keyword>
<evidence type="ECO:0000256" key="1">
    <source>
        <dbReference type="ARBA" id="ARBA00004496"/>
    </source>
</evidence>
<evidence type="ECO:0000256" key="9">
    <source>
        <dbReference type="ARBA" id="ARBA00030757"/>
    </source>
</evidence>
<dbReference type="Pfam" id="PF01135">
    <property type="entry name" value="PCMT"/>
    <property type="match status" value="1"/>
</dbReference>
<dbReference type="RefSeq" id="WP_397089080.1">
    <property type="nucleotide sequence ID" value="NZ_JBITGY010000011.1"/>
</dbReference>
<organism evidence="12 13">
    <name type="scientific">Nonomuraea typhae</name>
    <dbReference type="NCBI Taxonomy" id="2603600"/>
    <lineage>
        <taxon>Bacteria</taxon>
        <taxon>Bacillati</taxon>
        <taxon>Actinomycetota</taxon>
        <taxon>Actinomycetes</taxon>
        <taxon>Streptosporangiales</taxon>
        <taxon>Streptosporangiaceae</taxon>
        <taxon>Nonomuraea</taxon>
    </lineage>
</organism>
<reference evidence="12 13" key="1">
    <citation type="submission" date="2024-10" db="EMBL/GenBank/DDBJ databases">
        <title>The Natural Products Discovery Center: Release of the First 8490 Sequenced Strains for Exploring Actinobacteria Biosynthetic Diversity.</title>
        <authorList>
            <person name="Kalkreuter E."/>
            <person name="Kautsar S.A."/>
            <person name="Yang D."/>
            <person name="Bader C.D."/>
            <person name="Teijaro C.N."/>
            <person name="Fluegel L."/>
            <person name="Davis C.M."/>
            <person name="Simpson J.R."/>
            <person name="Lauterbach L."/>
            <person name="Steele A.D."/>
            <person name="Gui C."/>
            <person name="Meng S."/>
            <person name="Li G."/>
            <person name="Viehrig K."/>
            <person name="Ye F."/>
            <person name="Su P."/>
            <person name="Kiefer A.F."/>
            <person name="Nichols A."/>
            <person name="Cepeda A.J."/>
            <person name="Yan W."/>
            <person name="Fan B."/>
            <person name="Jiang Y."/>
            <person name="Adhikari A."/>
            <person name="Zheng C.-J."/>
            <person name="Schuster L."/>
            <person name="Cowan T.M."/>
            <person name="Smanski M.J."/>
            <person name="Chevrette M.G."/>
            <person name="De Carvalho L.P.S."/>
            <person name="Shen B."/>
        </authorList>
    </citation>
    <scope>NUCLEOTIDE SEQUENCE [LARGE SCALE GENOMIC DNA]</scope>
    <source>
        <strain evidence="12 13">NPDC050545</strain>
    </source>
</reference>
<dbReference type="PROSITE" id="PS01279">
    <property type="entry name" value="PCMT"/>
    <property type="match status" value="1"/>
</dbReference>
<accession>A0ABW7Z5D0</accession>
<dbReference type="PANTHER" id="PTHR11579:SF0">
    <property type="entry name" value="PROTEIN-L-ISOASPARTATE(D-ASPARTATE) O-METHYLTRANSFERASE"/>
    <property type="match status" value="1"/>
</dbReference>
<dbReference type="GO" id="GO:0008168">
    <property type="term" value="F:methyltransferase activity"/>
    <property type="evidence" value="ECO:0007669"/>
    <property type="project" value="UniProtKB-KW"/>
</dbReference>
<dbReference type="InterPro" id="IPR029063">
    <property type="entry name" value="SAM-dependent_MTases_sf"/>
</dbReference>
<evidence type="ECO:0000256" key="5">
    <source>
        <dbReference type="ARBA" id="ARBA00022490"/>
    </source>
</evidence>
<evidence type="ECO:0000313" key="12">
    <source>
        <dbReference type="EMBL" id="MFI6503293.1"/>
    </source>
</evidence>
<dbReference type="InterPro" id="IPR000682">
    <property type="entry name" value="PCMT"/>
</dbReference>
<dbReference type="SUPFAM" id="SSF53335">
    <property type="entry name" value="S-adenosyl-L-methionine-dependent methyltransferases"/>
    <property type="match status" value="1"/>
</dbReference>
<comment type="caution">
    <text evidence="12">The sequence shown here is derived from an EMBL/GenBank/DDBJ whole genome shotgun (WGS) entry which is preliminary data.</text>
</comment>
<evidence type="ECO:0000256" key="3">
    <source>
        <dbReference type="ARBA" id="ARBA00011890"/>
    </source>
</evidence>
<evidence type="ECO:0000256" key="4">
    <source>
        <dbReference type="ARBA" id="ARBA00013346"/>
    </source>
</evidence>
<evidence type="ECO:0000256" key="7">
    <source>
        <dbReference type="ARBA" id="ARBA00022679"/>
    </source>
</evidence>
<evidence type="ECO:0000256" key="11">
    <source>
        <dbReference type="ARBA" id="ARBA00031350"/>
    </source>
</evidence>
<dbReference type="Proteomes" id="UP001612741">
    <property type="component" value="Unassembled WGS sequence"/>
</dbReference>
<keyword evidence="6 12" id="KW-0489">Methyltransferase</keyword>
<proteinExistence type="inferred from homology"/>
<evidence type="ECO:0000256" key="6">
    <source>
        <dbReference type="ARBA" id="ARBA00022603"/>
    </source>
</evidence>
<evidence type="ECO:0000313" key="13">
    <source>
        <dbReference type="Proteomes" id="UP001612741"/>
    </source>
</evidence>